<feature type="non-terminal residue" evidence="1">
    <location>
        <position position="1"/>
    </location>
</feature>
<proteinExistence type="predicted"/>
<sequence>KKRFQTSVDVEIAKLEAGVVTEDSKKFDRDGLEMKHIEETMEREVHRAIDLVGRKDGNMSKGFRSKDNEEVHM</sequence>
<accession>A0A7J7P6N2</accession>
<dbReference type="AlphaFoldDB" id="A0A7J7P6N2"/>
<name>A0A7J7P6N2_9MAGN</name>
<protein>
    <submittedName>
        <fullName evidence="1">Uncharacterized protein</fullName>
    </submittedName>
</protein>
<evidence type="ECO:0000313" key="1">
    <source>
        <dbReference type="EMBL" id="KAF6174794.1"/>
    </source>
</evidence>
<evidence type="ECO:0000313" key="2">
    <source>
        <dbReference type="Proteomes" id="UP000541444"/>
    </source>
</evidence>
<comment type="caution">
    <text evidence="1">The sequence shown here is derived from an EMBL/GenBank/DDBJ whole genome shotgun (WGS) entry which is preliminary data.</text>
</comment>
<reference evidence="1 2" key="1">
    <citation type="journal article" date="2020" name="IScience">
        <title>Genome Sequencing of the Endangered Kingdonia uniflora (Circaeasteraceae, Ranunculales) Reveals Potential Mechanisms of Evolutionary Specialization.</title>
        <authorList>
            <person name="Sun Y."/>
            <person name="Deng T."/>
            <person name="Zhang A."/>
            <person name="Moore M.J."/>
            <person name="Landis J.B."/>
            <person name="Lin N."/>
            <person name="Zhang H."/>
            <person name="Zhang X."/>
            <person name="Huang J."/>
            <person name="Zhang X."/>
            <person name="Sun H."/>
            <person name="Wang H."/>
        </authorList>
    </citation>
    <scope>NUCLEOTIDE SEQUENCE [LARGE SCALE GENOMIC DNA]</scope>
    <source>
        <strain evidence="1">TB1705</strain>
        <tissue evidence="1">Leaf</tissue>
    </source>
</reference>
<organism evidence="1 2">
    <name type="scientific">Kingdonia uniflora</name>
    <dbReference type="NCBI Taxonomy" id="39325"/>
    <lineage>
        <taxon>Eukaryota</taxon>
        <taxon>Viridiplantae</taxon>
        <taxon>Streptophyta</taxon>
        <taxon>Embryophyta</taxon>
        <taxon>Tracheophyta</taxon>
        <taxon>Spermatophyta</taxon>
        <taxon>Magnoliopsida</taxon>
        <taxon>Ranunculales</taxon>
        <taxon>Circaeasteraceae</taxon>
        <taxon>Kingdonia</taxon>
    </lineage>
</organism>
<dbReference type="Proteomes" id="UP000541444">
    <property type="component" value="Unassembled WGS sequence"/>
</dbReference>
<feature type="non-terminal residue" evidence="1">
    <location>
        <position position="73"/>
    </location>
</feature>
<keyword evidence="2" id="KW-1185">Reference proteome</keyword>
<dbReference type="EMBL" id="JACGCM010000243">
    <property type="protein sequence ID" value="KAF6174794.1"/>
    <property type="molecule type" value="Genomic_DNA"/>
</dbReference>
<gene>
    <name evidence="1" type="ORF">GIB67_031318</name>
</gene>